<evidence type="ECO:0000313" key="1">
    <source>
        <dbReference type="EMBL" id="CAG8645496.1"/>
    </source>
</evidence>
<sequence>MLEINVKDITKNKRSAKNQIQENDDFKTAREAIKTFKPSLINSNITNKPLDHQLHHNTLEISI</sequence>
<protein>
    <submittedName>
        <fullName evidence="1">7822_t:CDS:1</fullName>
    </submittedName>
</protein>
<dbReference type="AlphaFoldDB" id="A0A9N9H3Y1"/>
<organism evidence="1 2">
    <name type="scientific">Funneliformis caledonium</name>
    <dbReference type="NCBI Taxonomy" id="1117310"/>
    <lineage>
        <taxon>Eukaryota</taxon>
        <taxon>Fungi</taxon>
        <taxon>Fungi incertae sedis</taxon>
        <taxon>Mucoromycota</taxon>
        <taxon>Glomeromycotina</taxon>
        <taxon>Glomeromycetes</taxon>
        <taxon>Glomerales</taxon>
        <taxon>Glomeraceae</taxon>
        <taxon>Funneliformis</taxon>
    </lineage>
</organism>
<name>A0A9N9H3Y1_9GLOM</name>
<keyword evidence="2" id="KW-1185">Reference proteome</keyword>
<evidence type="ECO:0000313" key="2">
    <source>
        <dbReference type="Proteomes" id="UP000789570"/>
    </source>
</evidence>
<dbReference type="EMBL" id="CAJVPQ010004138">
    <property type="protein sequence ID" value="CAG8645496.1"/>
    <property type="molecule type" value="Genomic_DNA"/>
</dbReference>
<proteinExistence type="predicted"/>
<gene>
    <name evidence="1" type="ORF">FCALED_LOCUS10788</name>
</gene>
<comment type="caution">
    <text evidence="1">The sequence shown here is derived from an EMBL/GenBank/DDBJ whole genome shotgun (WGS) entry which is preliminary data.</text>
</comment>
<dbReference type="Proteomes" id="UP000789570">
    <property type="component" value="Unassembled WGS sequence"/>
</dbReference>
<reference evidence="1" key="1">
    <citation type="submission" date="2021-06" db="EMBL/GenBank/DDBJ databases">
        <authorList>
            <person name="Kallberg Y."/>
            <person name="Tangrot J."/>
            <person name="Rosling A."/>
        </authorList>
    </citation>
    <scope>NUCLEOTIDE SEQUENCE</scope>
    <source>
        <strain evidence="1">UK204</strain>
    </source>
</reference>
<accession>A0A9N9H3Y1</accession>